<dbReference type="AlphaFoldDB" id="A0A7L1CXK6"/>
<gene>
    <name evidence="1" type="primary">Erv31_1</name>
    <name evidence="2" type="synonym">Erv31_3</name>
    <name evidence="1" type="ORF">SERLUN_R15405</name>
    <name evidence="2" type="ORF">SERLUN_R15594</name>
</gene>
<sequence>KKQDFPIIGQNMFVNLAKEIAKELNVSNCWVCGGPLGTEVWPWKGMSLGALEIIKLNLTTMTQKAERSEGWILNSITLGQ</sequence>
<comment type="caution">
    <text evidence="1">The sequence shown here is derived from an EMBL/GenBank/DDBJ whole genome shotgun (WGS) entry which is preliminary data.</text>
</comment>
<name>A0A7L1CXK6_9PASS</name>
<reference evidence="1 3" key="1">
    <citation type="submission" date="2019-09" db="EMBL/GenBank/DDBJ databases">
        <title>Bird 10,000 Genomes (B10K) Project - Family phase.</title>
        <authorList>
            <person name="Zhang G."/>
        </authorList>
    </citation>
    <scope>NUCLEOTIDE SEQUENCE [LARGE SCALE GENOMIC DNA]</scope>
    <source>
        <strain evidence="1">B10K-DU-002-03</strain>
        <tissue evidence="1">Muscle</tissue>
    </source>
</reference>
<evidence type="ECO:0000313" key="2">
    <source>
        <dbReference type="EMBL" id="NXM70968.1"/>
    </source>
</evidence>
<feature type="non-terminal residue" evidence="1">
    <location>
        <position position="1"/>
    </location>
</feature>
<keyword evidence="3" id="KW-1185">Reference proteome</keyword>
<dbReference type="Proteomes" id="UP000553648">
    <property type="component" value="Unassembled WGS sequence"/>
</dbReference>
<accession>A0A7L1CXK6</accession>
<protein>
    <submittedName>
        <fullName evidence="1">ENR1 protein</fullName>
    </submittedName>
</protein>
<proteinExistence type="predicted"/>
<dbReference type="EMBL" id="VXBA01002637">
    <property type="protein sequence ID" value="NXM70968.1"/>
    <property type="molecule type" value="Genomic_DNA"/>
</dbReference>
<evidence type="ECO:0000313" key="3">
    <source>
        <dbReference type="Proteomes" id="UP000553648"/>
    </source>
</evidence>
<dbReference type="OrthoDB" id="9325190at2759"/>
<evidence type="ECO:0000313" key="1">
    <source>
        <dbReference type="EMBL" id="NXM70812.1"/>
    </source>
</evidence>
<feature type="non-terminal residue" evidence="1">
    <location>
        <position position="80"/>
    </location>
</feature>
<organism evidence="1 3">
    <name type="scientific">Serilophus lunatus</name>
    <name type="common">silver-breasted broadbill</name>
    <dbReference type="NCBI Taxonomy" id="239386"/>
    <lineage>
        <taxon>Eukaryota</taxon>
        <taxon>Metazoa</taxon>
        <taxon>Chordata</taxon>
        <taxon>Craniata</taxon>
        <taxon>Vertebrata</taxon>
        <taxon>Euteleostomi</taxon>
        <taxon>Archelosauria</taxon>
        <taxon>Archosauria</taxon>
        <taxon>Dinosauria</taxon>
        <taxon>Saurischia</taxon>
        <taxon>Theropoda</taxon>
        <taxon>Coelurosauria</taxon>
        <taxon>Aves</taxon>
        <taxon>Neognathae</taxon>
        <taxon>Neoaves</taxon>
        <taxon>Telluraves</taxon>
        <taxon>Australaves</taxon>
        <taxon>Passeriformes</taxon>
        <taxon>Eurylaimidae</taxon>
        <taxon>Serilophus</taxon>
    </lineage>
</organism>
<dbReference type="EMBL" id="VXBA01002576">
    <property type="protein sequence ID" value="NXM70812.1"/>
    <property type="molecule type" value="Genomic_DNA"/>
</dbReference>